<dbReference type="GO" id="GO:0034045">
    <property type="term" value="C:phagophore assembly site membrane"/>
    <property type="evidence" value="ECO:0007669"/>
    <property type="project" value="UniProtKB-SubCell"/>
</dbReference>
<dbReference type="InterPro" id="IPR007241">
    <property type="entry name" value="Autophagy-rel_prot_9"/>
</dbReference>
<proteinExistence type="evidence at transcript level"/>
<dbReference type="PANTHER" id="PTHR13038:SF10">
    <property type="entry name" value="AUTOPHAGY-RELATED PROTEIN 9"/>
    <property type="match status" value="1"/>
</dbReference>
<keyword evidence="6 10" id="KW-1133">Transmembrane helix</keyword>
<evidence type="ECO:0000256" key="7">
    <source>
        <dbReference type="ARBA" id="ARBA00023006"/>
    </source>
</evidence>
<evidence type="ECO:0000256" key="5">
    <source>
        <dbReference type="ARBA" id="ARBA00022692"/>
    </source>
</evidence>
<dbReference type="AlphaFoldDB" id="W8C9H4"/>
<feature type="transmembrane region" description="Helical" evidence="10">
    <location>
        <begin position="430"/>
        <end position="452"/>
    </location>
</feature>
<name>W8C9H4_CERCA</name>
<reference evidence="12" key="1">
    <citation type="submission" date="2013-07" db="EMBL/GenBank/DDBJ databases">
        <authorList>
            <person name="Geib S."/>
        </authorList>
    </citation>
    <scope>NUCLEOTIDE SEQUENCE</scope>
</reference>
<accession>W8C9H4</accession>
<dbReference type="GeneID" id="101449313"/>
<comment type="caution">
    <text evidence="10">Lacks conserved residue(s) required for the propagation of feature annotation.</text>
</comment>
<dbReference type="GO" id="GO:0034497">
    <property type="term" value="P:protein localization to phagophore assembly site"/>
    <property type="evidence" value="ECO:0007669"/>
    <property type="project" value="TreeGrafter"/>
</dbReference>
<evidence type="ECO:0000256" key="1">
    <source>
        <dbReference type="ARBA" id="ARBA00004511"/>
    </source>
</evidence>
<evidence type="ECO:0000313" key="12">
    <source>
        <dbReference type="EMBL" id="JAC04407.1"/>
    </source>
</evidence>
<dbReference type="EMBL" id="GAMC01002149">
    <property type="protein sequence ID" value="JAC04407.1"/>
    <property type="molecule type" value="mRNA"/>
</dbReference>
<comment type="similarity">
    <text evidence="2 10">Belongs to the ATG9 family.</text>
</comment>
<feature type="transmembrane region" description="Helical" evidence="10">
    <location>
        <begin position="188"/>
        <end position="209"/>
    </location>
</feature>
<dbReference type="Pfam" id="PF04109">
    <property type="entry name" value="ATG9"/>
    <property type="match status" value="1"/>
</dbReference>
<evidence type="ECO:0000256" key="11">
    <source>
        <dbReference type="SAM" id="MobiDB-lite"/>
    </source>
</evidence>
<comment type="function">
    <text evidence="10">Phospholipid scramblase involved in autophagy. Cycles between the preautophagosomal structure/phagophore assembly site (PAS) and the cytoplasmic vesicle pool and supplies membrane for the growing autophagosome. Lipid scramblase activity plays a key role in preautophagosomal structure/phagophore assembly by distributing the phospholipids that arrive through ATG2 from the cytoplasmic to the luminal leaflet of the bilayer, thereby driving autophagosomal membrane expansion.</text>
</comment>
<evidence type="ECO:0000256" key="2">
    <source>
        <dbReference type="ARBA" id="ARBA00006185"/>
    </source>
</evidence>
<comment type="subcellular location">
    <subcellularLocation>
        <location evidence="1 10">Preautophagosomal structure membrane</location>
        <topology evidence="1 10">Multi-pass membrane protein</topology>
    </subcellularLocation>
</comment>
<dbReference type="GO" id="GO:0005776">
    <property type="term" value="C:autophagosome"/>
    <property type="evidence" value="ECO:0007669"/>
    <property type="project" value="TreeGrafter"/>
</dbReference>
<evidence type="ECO:0000256" key="3">
    <source>
        <dbReference type="ARBA" id="ARBA00018074"/>
    </source>
</evidence>
<feature type="transmembrane region" description="Helical" evidence="10">
    <location>
        <begin position="459"/>
        <end position="480"/>
    </location>
</feature>
<evidence type="ECO:0000256" key="8">
    <source>
        <dbReference type="ARBA" id="ARBA00023055"/>
    </source>
</evidence>
<dbReference type="GO" id="GO:0000422">
    <property type="term" value="P:autophagy of mitochondrion"/>
    <property type="evidence" value="ECO:0007669"/>
    <property type="project" value="TreeGrafter"/>
</dbReference>
<dbReference type="GO" id="GO:0006869">
    <property type="term" value="P:lipid transport"/>
    <property type="evidence" value="ECO:0007669"/>
    <property type="project" value="UniProtKB-KW"/>
</dbReference>
<keyword evidence="8 10" id="KW-0445">Lipid transport</keyword>
<gene>
    <name evidence="12" type="primary">ATG9A</name>
</gene>
<dbReference type="PANTHER" id="PTHR13038">
    <property type="entry name" value="APG9 AUTOPHAGY 9"/>
    <property type="match status" value="1"/>
</dbReference>
<evidence type="ECO:0000256" key="6">
    <source>
        <dbReference type="ARBA" id="ARBA00022989"/>
    </source>
</evidence>
<evidence type="ECO:0000256" key="4">
    <source>
        <dbReference type="ARBA" id="ARBA00022448"/>
    </source>
</evidence>
<dbReference type="KEGG" id="ccat:101449313"/>
<dbReference type="CTD" id="36821"/>
<dbReference type="OrthoDB" id="2020634at2759"/>
<feature type="region of interest" description="Disordered" evidence="11">
    <location>
        <begin position="807"/>
        <end position="829"/>
    </location>
</feature>
<keyword evidence="7 10" id="KW-0072">Autophagy</keyword>
<keyword evidence="9 10" id="KW-0472">Membrane</keyword>
<reference evidence="12" key="2">
    <citation type="journal article" date="2014" name="BMC Genomics">
        <title>A genomic perspective to assessing quality of mass-reared SIT flies used in Mediterranean fruit fly (Ceratitis capitata) eradication in California.</title>
        <authorList>
            <person name="Calla B."/>
            <person name="Hall B."/>
            <person name="Hou S."/>
            <person name="Geib S.M."/>
        </authorList>
    </citation>
    <scope>NUCLEOTIDE SEQUENCE</scope>
</reference>
<sequence>MHEQQRTTRTLLVKHPRNFLEAFAQILLLNCNSDIHSLMRRHQIERKMALNTDTNYQSLNEGNPFRKECEEFHMQDHDDTPGDSAIMIHVVPETNKARWNHIEDLDSFFTRMYNYHQNHGFSVIVLDETLQLFQFGFVVWLLTFTIYCIDHPVLFGNEAPLSNHSKVTLKDVVIPTRQCIANFNGATYLLLLLAIMFFIVRFLRVLYLITQYLDMKKFYQSALHIEDKEIDNTTWHEVKMKIREVQSEQHMCIDKEQITELDIYHRILRFKNFLVALMNKNLLPVKFNVPLFGECVTLSKGLLFNIEVILFRGPGSPFQNNWQLRDDFNFRSNQVELAQRLSRLIIWVAIANLILAPVIFVWQCLYFSFSYINILRKEPGTLGMRTWSNYGRLYLRHFNELDHELDARLNRAYEYADRYLSSFSSPLMTVIAKNILFLSGGILALLLTLGIYDEFVFQVEHVITIITILGLIGFMCRTLIPDENLIWCPEQLMTAILAHVHYLPSHWKNKAHTADVRKELENIFQYKANYMLNEIFSPLITPFILLFVFRPKALELVKFFRSFTVSVKGVGNVCSFAQMDVRKHGNPDWQLPKKNNKQKIRVEHDISTKSEAENGKIELSLIRFTLTNPEWKAPPDAVNFLNDIREHAAEELKNDMIIDSETKPNPITESLISFGTIDEYSSLATSVFNAHNVQRAELLTSSLKQSMYQSRCLDKSAHPIQTLPQTSGFEQMLQRSLGEQDGSILRLQTSSRDNMRKMRINKVEGRLEGPSEALLYNLYGIDTKVSNPIDITVADMCLSTLYLHNLHKNNTEPNSKNTMDRDAEPSTSKTTIIVSKAAEDTPLLCNVRS</sequence>
<keyword evidence="5 10" id="KW-0812">Transmembrane</keyword>
<organism evidence="12">
    <name type="scientific">Ceratitis capitata</name>
    <name type="common">Mediterranean fruit fly</name>
    <name type="synonym">Tephritis capitata</name>
    <dbReference type="NCBI Taxonomy" id="7213"/>
    <lineage>
        <taxon>Eukaryota</taxon>
        <taxon>Metazoa</taxon>
        <taxon>Ecdysozoa</taxon>
        <taxon>Arthropoda</taxon>
        <taxon>Hexapoda</taxon>
        <taxon>Insecta</taxon>
        <taxon>Pterygota</taxon>
        <taxon>Neoptera</taxon>
        <taxon>Endopterygota</taxon>
        <taxon>Diptera</taxon>
        <taxon>Brachycera</taxon>
        <taxon>Muscomorpha</taxon>
        <taxon>Tephritoidea</taxon>
        <taxon>Tephritidae</taxon>
        <taxon>Ceratitis</taxon>
        <taxon>Ceratitis</taxon>
    </lineage>
</organism>
<protein>
    <recommendedName>
        <fullName evidence="3 10">Autophagy-related protein 9</fullName>
    </recommendedName>
</protein>
<evidence type="ECO:0000256" key="10">
    <source>
        <dbReference type="RuleBase" id="RU364027"/>
    </source>
</evidence>
<dbReference type="GO" id="GO:0061709">
    <property type="term" value="P:reticulophagy"/>
    <property type="evidence" value="ECO:0007669"/>
    <property type="project" value="TreeGrafter"/>
</dbReference>
<evidence type="ECO:0000256" key="9">
    <source>
        <dbReference type="ARBA" id="ARBA00023136"/>
    </source>
</evidence>
<dbReference type="GO" id="GO:0034727">
    <property type="term" value="P:piecemeal microautophagy of the nucleus"/>
    <property type="evidence" value="ECO:0007669"/>
    <property type="project" value="TreeGrafter"/>
</dbReference>
<keyword evidence="4 10" id="KW-0813">Transport</keyword>
<feature type="transmembrane region" description="Helical" evidence="10">
    <location>
        <begin position="344"/>
        <end position="369"/>
    </location>
</feature>